<dbReference type="Proteomes" id="UP001156702">
    <property type="component" value="Unassembled WGS sequence"/>
</dbReference>
<keyword evidence="3" id="KW-1185">Reference proteome</keyword>
<protein>
    <submittedName>
        <fullName evidence="2">Uncharacterized protein</fullName>
    </submittedName>
</protein>
<proteinExistence type="predicted"/>
<gene>
    <name evidence="2" type="ORF">GCM10007923_58850</name>
</gene>
<organism evidence="2 3">
    <name type="scientific">Shinella yambaruensis</name>
    <dbReference type="NCBI Taxonomy" id="415996"/>
    <lineage>
        <taxon>Bacteria</taxon>
        <taxon>Pseudomonadati</taxon>
        <taxon>Pseudomonadota</taxon>
        <taxon>Alphaproteobacteria</taxon>
        <taxon>Hyphomicrobiales</taxon>
        <taxon>Rhizobiaceae</taxon>
        <taxon>Shinella</taxon>
    </lineage>
</organism>
<comment type="caution">
    <text evidence="2">The sequence shown here is derived from an EMBL/GenBank/DDBJ whole genome shotgun (WGS) entry which is preliminary data.</text>
</comment>
<accession>A0ABQ5ZRE0</accession>
<reference evidence="3" key="1">
    <citation type="journal article" date="2019" name="Int. J. Syst. Evol. Microbiol.">
        <title>The Global Catalogue of Microorganisms (GCM) 10K type strain sequencing project: providing services to taxonomists for standard genome sequencing and annotation.</title>
        <authorList>
            <consortium name="The Broad Institute Genomics Platform"/>
            <consortium name="The Broad Institute Genome Sequencing Center for Infectious Disease"/>
            <person name="Wu L."/>
            <person name="Ma J."/>
        </authorList>
    </citation>
    <scope>NUCLEOTIDE SEQUENCE [LARGE SCALE GENOMIC DNA]</scope>
    <source>
        <strain evidence="3">NBRC 102122</strain>
    </source>
</reference>
<evidence type="ECO:0000256" key="1">
    <source>
        <dbReference type="SAM" id="MobiDB-lite"/>
    </source>
</evidence>
<name>A0ABQ5ZRE0_9HYPH</name>
<feature type="region of interest" description="Disordered" evidence="1">
    <location>
        <begin position="39"/>
        <end position="68"/>
    </location>
</feature>
<dbReference type="EMBL" id="BSOP01000058">
    <property type="protein sequence ID" value="GLR54666.1"/>
    <property type="molecule type" value="Genomic_DNA"/>
</dbReference>
<evidence type="ECO:0000313" key="3">
    <source>
        <dbReference type="Proteomes" id="UP001156702"/>
    </source>
</evidence>
<evidence type="ECO:0000313" key="2">
    <source>
        <dbReference type="EMBL" id="GLR54666.1"/>
    </source>
</evidence>
<sequence>MQEAFKGRECTFGENLGTGALLRRRGAFHGYGLSAWRPDQRKKPAFPHHARDTHAPSNKPEVIFQPSV</sequence>